<reference evidence="1" key="1">
    <citation type="submission" date="2023-08" db="EMBL/GenBank/DDBJ databases">
        <title>Complete genome sequence of Mycoplasma seminis 2200.</title>
        <authorList>
            <person name="Spergser J."/>
        </authorList>
    </citation>
    <scope>NUCLEOTIDE SEQUENCE [LARGE SCALE GENOMIC DNA]</scope>
    <source>
        <strain evidence="1">2200</strain>
    </source>
</reference>
<proteinExistence type="predicted"/>
<accession>A0ABY9HBG8</accession>
<organism evidence="1 2">
    <name type="scientific">Mycoplasma seminis</name>
    <dbReference type="NCBI Taxonomy" id="512749"/>
    <lineage>
        <taxon>Bacteria</taxon>
        <taxon>Bacillati</taxon>
        <taxon>Mycoplasmatota</taxon>
        <taxon>Mollicutes</taxon>
        <taxon>Mycoplasmataceae</taxon>
        <taxon>Mycoplasma</taxon>
    </lineage>
</organism>
<gene>
    <name evidence="1" type="ORF">Q8852_04410</name>
</gene>
<sequence>MRKWRKANKRLRISITLEEKIFSEHSDKQINFENNNNNLYKTYKYNIKNEIRDRNIVLQDAKYTTFWLNPKMYFKSKYKNQWMYLILLFNPETTTFNGQIIEFYYYQDFYNKYFE</sequence>
<evidence type="ECO:0000313" key="2">
    <source>
        <dbReference type="Proteomes" id="UP001237011"/>
    </source>
</evidence>
<dbReference type="Proteomes" id="UP001237011">
    <property type="component" value="Chromosome"/>
</dbReference>
<dbReference type="EMBL" id="CP132191">
    <property type="protein sequence ID" value="WLP85530.1"/>
    <property type="molecule type" value="Genomic_DNA"/>
</dbReference>
<dbReference type="RefSeq" id="WP_305937962.1">
    <property type="nucleotide sequence ID" value="NZ_CP132191.1"/>
</dbReference>
<keyword evidence="2" id="KW-1185">Reference proteome</keyword>
<evidence type="ECO:0000313" key="1">
    <source>
        <dbReference type="EMBL" id="WLP85530.1"/>
    </source>
</evidence>
<protein>
    <submittedName>
        <fullName evidence="1">Uncharacterized protein</fullName>
    </submittedName>
</protein>
<name>A0ABY9HBG8_9MOLU</name>